<feature type="domain" description="Transcription regulator PadR N-terminal" evidence="1">
    <location>
        <begin position="6"/>
        <end position="78"/>
    </location>
</feature>
<reference evidence="3" key="1">
    <citation type="journal article" date="2019" name="Int. J. Syst. Evol. Microbiol.">
        <title>The Global Catalogue of Microorganisms (GCM) 10K type strain sequencing project: providing services to taxonomists for standard genome sequencing and annotation.</title>
        <authorList>
            <consortium name="The Broad Institute Genomics Platform"/>
            <consortium name="The Broad Institute Genome Sequencing Center for Infectious Disease"/>
            <person name="Wu L."/>
            <person name="Ma J."/>
        </authorList>
    </citation>
    <scope>NUCLEOTIDE SEQUENCE [LARGE SCALE GENOMIC DNA]</scope>
    <source>
        <strain evidence="3">CCM 8933</strain>
    </source>
</reference>
<proteinExistence type="predicted"/>
<evidence type="ECO:0000313" key="2">
    <source>
        <dbReference type="EMBL" id="MFC6182543.1"/>
    </source>
</evidence>
<evidence type="ECO:0000259" key="1">
    <source>
        <dbReference type="Pfam" id="PF03551"/>
    </source>
</evidence>
<organism evidence="2 3">
    <name type="scientific">Lactiplantibacillus daowaiensis</name>
    <dbReference type="NCBI Taxonomy" id="2559918"/>
    <lineage>
        <taxon>Bacteria</taxon>
        <taxon>Bacillati</taxon>
        <taxon>Bacillota</taxon>
        <taxon>Bacilli</taxon>
        <taxon>Lactobacillales</taxon>
        <taxon>Lactobacillaceae</taxon>
        <taxon>Lactiplantibacillus</taxon>
    </lineage>
</organism>
<dbReference type="RefSeq" id="WP_137627221.1">
    <property type="nucleotide sequence ID" value="NZ_BJDJ01000001.1"/>
</dbReference>
<evidence type="ECO:0000313" key="3">
    <source>
        <dbReference type="Proteomes" id="UP001596282"/>
    </source>
</evidence>
<keyword evidence="3" id="KW-1185">Reference proteome</keyword>
<dbReference type="EMBL" id="JBHSSC010000045">
    <property type="protein sequence ID" value="MFC6182543.1"/>
    <property type="molecule type" value="Genomic_DNA"/>
</dbReference>
<dbReference type="InterPro" id="IPR005149">
    <property type="entry name" value="Tscrpt_reg_PadR_N"/>
</dbReference>
<dbReference type="SUPFAM" id="SSF46785">
    <property type="entry name" value="Winged helix' DNA-binding domain"/>
    <property type="match status" value="1"/>
</dbReference>
<dbReference type="PANTHER" id="PTHR33169:SF14">
    <property type="entry name" value="TRANSCRIPTIONAL REGULATOR RV3488"/>
    <property type="match status" value="1"/>
</dbReference>
<dbReference type="InterPro" id="IPR036388">
    <property type="entry name" value="WH-like_DNA-bd_sf"/>
</dbReference>
<protein>
    <submittedName>
        <fullName evidence="2">PadR family transcriptional regulator</fullName>
    </submittedName>
</protein>
<dbReference type="InterPro" id="IPR052509">
    <property type="entry name" value="Metal_resp_DNA-bind_regulator"/>
</dbReference>
<dbReference type="InterPro" id="IPR036390">
    <property type="entry name" value="WH_DNA-bd_sf"/>
</dbReference>
<dbReference type="Gene3D" id="1.10.10.10">
    <property type="entry name" value="Winged helix-like DNA-binding domain superfamily/Winged helix DNA-binding domain"/>
    <property type="match status" value="1"/>
</dbReference>
<dbReference type="Pfam" id="PF03551">
    <property type="entry name" value="PadR"/>
    <property type="match status" value="1"/>
</dbReference>
<dbReference type="PANTHER" id="PTHR33169">
    <property type="entry name" value="PADR-FAMILY TRANSCRIPTIONAL REGULATOR"/>
    <property type="match status" value="1"/>
</dbReference>
<gene>
    <name evidence="2" type="ORF">ACFP5Y_14990</name>
</gene>
<dbReference type="Proteomes" id="UP001596282">
    <property type="component" value="Unassembled WGS sequence"/>
</dbReference>
<sequence length="181" mass="20394">MYELFILGQLMDHPMTGYQLRKALTTVVGQELTISFGALYPLLDKLAAASLLTLAFEPGETKRPQKVATITPAGRQRFMTIGLAPVALNKQTQLTFQMKLNFLHLFTADQQATILQDYHQFALGQLTRLAVQREQLAVNPHMLAEDIHDALLVNQLQQVRAQAQADWVAALRQTVQKERKQ</sequence>
<comment type="caution">
    <text evidence="2">The sequence shown here is derived from an EMBL/GenBank/DDBJ whole genome shotgun (WGS) entry which is preliminary data.</text>
</comment>
<accession>A0ABW1S439</accession>
<name>A0ABW1S439_9LACO</name>